<feature type="domain" description="Phospholipid/glycerol acyltransferase" evidence="6">
    <location>
        <begin position="110"/>
        <end position="225"/>
    </location>
</feature>
<dbReference type="STRING" id="946362.F2UT01"/>
<proteinExistence type="inferred from homology"/>
<dbReference type="CDD" id="cd07989">
    <property type="entry name" value="LPLAT_AGPAT-like"/>
    <property type="match status" value="1"/>
</dbReference>
<keyword evidence="5" id="KW-0472">Membrane</keyword>
<dbReference type="GO" id="GO:0016020">
    <property type="term" value="C:membrane"/>
    <property type="evidence" value="ECO:0007669"/>
    <property type="project" value="InterPro"/>
</dbReference>
<dbReference type="EMBL" id="GL832997">
    <property type="protein sequence ID" value="EGD81260.1"/>
    <property type="molecule type" value="Genomic_DNA"/>
</dbReference>
<keyword evidence="8" id="KW-1185">Reference proteome</keyword>
<evidence type="ECO:0000256" key="1">
    <source>
        <dbReference type="ARBA" id="ARBA00008655"/>
    </source>
</evidence>
<keyword evidence="4" id="KW-1208">Phospholipid metabolism</keyword>
<dbReference type="EC" id="2.3.1.51" evidence="4"/>
<comment type="similarity">
    <text evidence="1 4">Belongs to the 1-acyl-sn-glycerol-3-phosphate acyltransferase family.</text>
</comment>
<comment type="catalytic activity">
    <reaction evidence="4">
        <text>a 1-acyl-sn-glycero-3-phosphate + an acyl-CoA = a 1,2-diacyl-sn-glycero-3-phosphate + CoA</text>
        <dbReference type="Rhea" id="RHEA:19709"/>
        <dbReference type="ChEBI" id="CHEBI:57287"/>
        <dbReference type="ChEBI" id="CHEBI:57970"/>
        <dbReference type="ChEBI" id="CHEBI:58342"/>
        <dbReference type="ChEBI" id="CHEBI:58608"/>
        <dbReference type="EC" id="2.3.1.51"/>
    </reaction>
</comment>
<dbReference type="Proteomes" id="UP000007799">
    <property type="component" value="Unassembled WGS sequence"/>
</dbReference>
<name>F2UT01_SALR5</name>
<evidence type="ECO:0000256" key="5">
    <source>
        <dbReference type="SAM" id="Phobius"/>
    </source>
</evidence>
<evidence type="ECO:0000256" key="2">
    <source>
        <dbReference type="ARBA" id="ARBA00022679"/>
    </source>
</evidence>
<comment type="domain">
    <text evidence="4">The HXXXXD motif is essential for acyltransferase activity and may constitute the binding site for the phosphate moiety of the glycerol-3-phosphate.</text>
</comment>
<dbReference type="InParanoid" id="F2UT01"/>
<evidence type="ECO:0000256" key="3">
    <source>
        <dbReference type="ARBA" id="ARBA00023315"/>
    </source>
</evidence>
<evidence type="ECO:0000256" key="4">
    <source>
        <dbReference type="RuleBase" id="RU361267"/>
    </source>
</evidence>
<feature type="transmembrane region" description="Helical" evidence="5">
    <location>
        <begin position="39"/>
        <end position="64"/>
    </location>
</feature>
<dbReference type="RefSeq" id="XP_004987656.1">
    <property type="nucleotide sequence ID" value="XM_004987599.1"/>
</dbReference>
<dbReference type="eggNOG" id="KOG2848">
    <property type="taxonomic scope" value="Eukaryota"/>
</dbReference>
<keyword evidence="2 4" id="KW-0808">Transferase</keyword>
<dbReference type="InterPro" id="IPR002123">
    <property type="entry name" value="Plipid/glycerol_acylTrfase"/>
</dbReference>
<dbReference type="SUPFAM" id="SSF69593">
    <property type="entry name" value="Glycerol-3-phosphate (1)-acyltransferase"/>
    <property type="match status" value="1"/>
</dbReference>
<dbReference type="PANTHER" id="PTHR10434">
    <property type="entry name" value="1-ACYL-SN-GLYCEROL-3-PHOSPHATE ACYLTRANSFERASE"/>
    <property type="match status" value="1"/>
</dbReference>
<keyword evidence="5" id="KW-1133">Transmembrane helix</keyword>
<dbReference type="AlphaFoldDB" id="F2UT01"/>
<evidence type="ECO:0000313" key="8">
    <source>
        <dbReference type="Proteomes" id="UP000007799"/>
    </source>
</evidence>
<dbReference type="GO" id="GO:0005783">
    <property type="term" value="C:endoplasmic reticulum"/>
    <property type="evidence" value="ECO:0007669"/>
    <property type="project" value="TreeGrafter"/>
</dbReference>
<dbReference type="SMART" id="SM00563">
    <property type="entry name" value="PlsC"/>
    <property type="match status" value="1"/>
</dbReference>
<sequence length="293" mass="31756">MGKEERAAPAAAAETAAATAATSTATAVAKPGLLRKIKFYVKFTLGISVFLILLFLVVVPITVVRRLLGIQRGLPADLLWIPGEASLPFIGVKYKLEGRVDLIRSGHQPYIFVLNHQSQLDSMVMATNVPTDMVIVAKRSLLLMPGIGFILWLTDAILIDRKNHASSVASMAAAAQRVTNDKLSVAVFPEGTRNRHGGLLPFKKGAFHLARQANVPVVPIVLSEYTDPTTGIYNSDVFLFSSGTITIRVLDPIRPHTEPTVERLRDRTRAAMSAALVDMNRSSGTAHKAKKAQ</sequence>
<evidence type="ECO:0000259" key="6">
    <source>
        <dbReference type="SMART" id="SM00563"/>
    </source>
</evidence>
<accession>F2UT01</accession>
<dbReference type="KEGG" id="sre:PTSG_11296"/>
<dbReference type="GO" id="GO:0003841">
    <property type="term" value="F:1-acylglycerol-3-phosphate O-acyltransferase activity"/>
    <property type="evidence" value="ECO:0007669"/>
    <property type="project" value="UniProtKB-UniRule"/>
</dbReference>
<dbReference type="GO" id="GO:0006654">
    <property type="term" value="P:phosphatidic acid biosynthetic process"/>
    <property type="evidence" value="ECO:0007669"/>
    <property type="project" value="TreeGrafter"/>
</dbReference>
<dbReference type="PANTHER" id="PTHR10434:SF11">
    <property type="entry name" value="1-ACYL-SN-GLYCEROL-3-PHOSPHATE ACYLTRANSFERASE"/>
    <property type="match status" value="1"/>
</dbReference>
<keyword evidence="3 4" id="KW-0012">Acyltransferase</keyword>
<evidence type="ECO:0000313" key="7">
    <source>
        <dbReference type="EMBL" id="EGD81260.1"/>
    </source>
</evidence>
<dbReference type="InterPro" id="IPR004552">
    <property type="entry name" value="AGP_acyltrans"/>
</dbReference>
<gene>
    <name evidence="7" type="ORF">PTSG_11296</name>
</gene>
<protein>
    <recommendedName>
        <fullName evidence="4">1-acyl-sn-glycerol-3-phosphate acyltransferase</fullName>
        <ecNumber evidence="4">2.3.1.51</ecNumber>
    </recommendedName>
</protein>
<keyword evidence="4" id="KW-0443">Lipid metabolism</keyword>
<dbReference type="GeneID" id="16068198"/>
<organism evidence="8">
    <name type="scientific">Salpingoeca rosetta (strain ATCC 50818 / BSB-021)</name>
    <dbReference type="NCBI Taxonomy" id="946362"/>
    <lineage>
        <taxon>Eukaryota</taxon>
        <taxon>Choanoflagellata</taxon>
        <taxon>Craspedida</taxon>
        <taxon>Salpingoecidae</taxon>
        <taxon>Salpingoeca</taxon>
    </lineage>
</organism>
<dbReference type="Pfam" id="PF01553">
    <property type="entry name" value="Acyltransferase"/>
    <property type="match status" value="1"/>
</dbReference>
<dbReference type="NCBIfam" id="TIGR00530">
    <property type="entry name" value="AGP_acyltrn"/>
    <property type="match status" value="1"/>
</dbReference>
<reference evidence="7" key="1">
    <citation type="submission" date="2009-08" db="EMBL/GenBank/DDBJ databases">
        <title>Annotation of Salpingoeca rosetta.</title>
        <authorList>
            <consortium name="The Broad Institute Genome Sequencing Platform"/>
            <person name="Russ C."/>
            <person name="Cuomo C."/>
            <person name="Burger G."/>
            <person name="Gray M.W."/>
            <person name="Holland P.W.H."/>
            <person name="King N."/>
            <person name="Lang F.B.F."/>
            <person name="Roger A.J."/>
            <person name="Ruiz-Trillo I."/>
            <person name="Young S.K."/>
            <person name="Zeng Q."/>
            <person name="Gargeya S."/>
            <person name="Alvarado L."/>
            <person name="Berlin A."/>
            <person name="Chapman S.B."/>
            <person name="Chen Z."/>
            <person name="Freedman E."/>
            <person name="Gellesch M."/>
            <person name="Goldberg J."/>
            <person name="Griggs A."/>
            <person name="Gujja S."/>
            <person name="Heilman E."/>
            <person name="Heiman D."/>
            <person name="Howarth C."/>
            <person name="Mehta T."/>
            <person name="Neiman D."/>
            <person name="Pearson M."/>
            <person name="Roberts A."/>
            <person name="Saif S."/>
            <person name="Shea T."/>
            <person name="Shenoy N."/>
            <person name="Sisk P."/>
            <person name="Stolte C."/>
            <person name="Sykes S."/>
            <person name="White J."/>
            <person name="Yandava C."/>
            <person name="Haas B."/>
            <person name="Nusbaum C."/>
            <person name="Birren B."/>
        </authorList>
    </citation>
    <scope>NUCLEOTIDE SEQUENCE [LARGE SCALE GENOMIC DNA]</scope>
    <source>
        <strain evidence="7">ATCC 50818</strain>
    </source>
</reference>
<dbReference type="FunCoup" id="F2UT01">
    <property type="interactions" value="679"/>
</dbReference>
<keyword evidence="4" id="KW-0594">Phospholipid biosynthesis</keyword>
<keyword evidence="4" id="KW-0444">Lipid biosynthesis</keyword>
<dbReference type="OMA" id="FWASAST"/>
<dbReference type="OrthoDB" id="202234at2759"/>
<keyword evidence="5" id="KW-0812">Transmembrane</keyword>